<organism evidence="6 7">
    <name type="scientific">Pinibacter soli</name>
    <dbReference type="NCBI Taxonomy" id="3044211"/>
    <lineage>
        <taxon>Bacteria</taxon>
        <taxon>Pseudomonadati</taxon>
        <taxon>Bacteroidota</taxon>
        <taxon>Chitinophagia</taxon>
        <taxon>Chitinophagales</taxon>
        <taxon>Chitinophagaceae</taxon>
        <taxon>Pinibacter</taxon>
    </lineage>
</organism>
<name>A0ABT6R832_9BACT</name>
<dbReference type="InterPro" id="IPR001173">
    <property type="entry name" value="Glyco_trans_2-like"/>
</dbReference>
<evidence type="ECO:0000313" key="7">
    <source>
        <dbReference type="Proteomes" id="UP001226434"/>
    </source>
</evidence>
<evidence type="ECO:0000313" key="6">
    <source>
        <dbReference type="EMBL" id="MDI3318628.1"/>
    </source>
</evidence>
<evidence type="ECO:0000256" key="4">
    <source>
        <dbReference type="SAM" id="Phobius"/>
    </source>
</evidence>
<evidence type="ECO:0000256" key="2">
    <source>
        <dbReference type="ARBA" id="ARBA00022676"/>
    </source>
</evidence>
<accession>A0ABT6R832</accession>
<dbReference type="Pfam" id="PF00535">
    <property type="entry name" value="Glycos_transf_2"/>
    <property type="match status" value="1"/>
</dbReference>
<sequence length="317" mass="36565">MKNFRYSNSKQAIQPIIRKNATPLSERMVSIIIINYNTFELTCNCIKSIIEKTAIPYEIILVDNASSECDANIFKEKFPEILLIRSSKNLGFAGGNNLGIRASTGKYVLLLNSDTVLINNAIDIAFERIQKDAGIGALSCQLCSKDGSLQAASNEFETISKNVARALRLQRFIPKYAFMQLNLEEEHETEWIWGTFFLFPRTVLSIFPDCLLPADFFMYGEDKQWCYILRKHGYKIWYYPAAKIMHLIGASSQDKAEAKVMKYFLPNEFAMYAKERGRFYALSYFLSSSFYYFLSFKKSTMKRGVQYLTNGFKLYFE</sequence>
<dbReference type="Gene3D" id="3.90.550.10">
    <property type="entry name" value="Spore Coat Polysaccharide Biosynthesis Protein SpsA, Chain A"/>
    <property type="match status" value="1"/>
</dbReference>
<dbReference type="Proteomes" id="UP001226434">
    <property type="component" value="Unassembled WGS sequence"/>
</dbReference>
<dbReference type="GO" id="GO:0016757">
    <property type="term" value="F:glycosyltransferase activity"/>
    <property type="evidence" value="ECO:0007669"/>
    <property type="project" value="UniProtKB-KW"/>
</dbReference>
<dbReference type="EC" id="2.4.-.-" evidence="6"/>
<evidence type="ECO:0000256" key="1">
    <source>
        <dbReference type="ARBA" id="ARBA00006739"/>
    </source>
</evidence>
<dbReference type="InterPro" id="IPR029044">
    <property type="entry name" value="Nucleotide-diphossugar_trans"/>
</dbReference>
<reference evidence="6 7" key="1">
    <citation type="submission" date="2023-05" db="EMBL/GenBank/DDBJ databases">
        <title>Genome sequence of Pinibacter sp. MAH-24.</title>
        <authorList>
            <person name="Huq M.A."/>
        </authorList>
    </citation>
    <scope>NUCLEOTIDE SEQUENCE [LARGE SCALE GENOMIC DNA]</scope>
    <source>
        <strain evidence="6 7">MAH-24</strain>
    </source>
</reference>
<keyword evidence="4" id="KW-1133">Transmembrane helix</keyword>
<dbReference type="PANTHER" id="PTHR43179:SF12">
    <property type="entry name" value="GALACTOFURANOSYLTRANSFERASE GLFT2"/>
    <property type="match status" value="1"/>
</dbReference>
<keyword evidence="4" id="KW-0812">Transmembrane</keyword>
<dbReference type="RefSeq" id="WP_282332756.1">
    <property type="nucleotide sequence ID" value="NZ_JASBRG010000001.1"/>
</dbReference>
<protein>
    <submittedName>
        <fullName evidence="6">Glycosyltransferase family 2 protein</fullName>
        <ecNumber evidence="6">2.4.-.-</ecNumber>
    </submittedName>
</protein>
<keyword evidence="2 6" id="KW-0328">Glycosyltransferase</keyword>
<dbReference type="CDD" id="cd04186">
    <property type="entry name" value="GT_2_like_c"/>
    <property type="match status" value="1"/>
</dbReference>
<proteinExistence type="inferred from homology"/>
<keyword evidence="3 6" id="KW-0808">Transferase</keyword>
<keyword evidence="7" id="KW-1185">Reference proteome</keyword>
<feature type="domain" description="Glycosyltransferase 2-like" evidence="5">
    <location>
        <begin position="30"/>
        <end position="204"/>
    </location>
</feature>
<comment type="caution">
    <text evidence="6">The sequence shown here is derived from an EMBL/GenBank/DDBJ whole genome shotgun (WGS) entry which is preliminary data.</text>
</comment>
<feature type="transmembrane region" description="Helical" evidence="4">
    <location>
        <begin position="277"/>
        <end position="294"/>
    </location>
</feature>
<dbReference type="SUPFAM" id="SSF53448">
    <property type="entry name" value="Nucleotide-diphospho-sugar transferases"/>
    <property type="match status" value="1"/>
</dbReference>
<dbReference type="EMBL" id="JASBRG010000001">
    <property type="protein sequence ID" value="MDI3318628.1"/>
    <property type="molecule type" value="Genomic_DNA"/>
</dbReference>
<evidence type="ECO:0000256" key="3">
    <source>
        <dbReference type="ARBA" id="ARBA00022679"/>
    </source>
</evidence>
<evidence type="ECO:0000259" key="5">
    <source>
        <dbReference type="Pfam" id="PF00535"/>
    </source>
</evidence>
<gene>
    <name evidence="6" type="ORF">QJ048_02530</name>
</gene>
<keyword evidence="4" id="KW-0472">Membrane</keyword>
<dbReference type="PANTHER" id="PTHR43179">
    <property type="entry name" value="RHAMNOSYLTRANSFERASE WBBL"/>
    <property type="match status" value="1"/>
</dbReference>
<comment type="similarity">
    <text evidence="1">Belongs to the glycosyltransferase 2 family.</text>
</comment>